<keyword evidence="3" id="KW-0863">Zinc-finger</keyword>
<dbReference type="SUPFAM" id="SSF53098">
    <property type="entry name" value="Ribonuclease H-like"/>
    <property type="match status" value="1"/>
</dbReference>
<proteinExistence type="predicted"/>
<keyword evidence="4" id="KW-0862">Zinc</keyword>
<dbReference type="AlphaFoldDB" id="A0AAD6YY05"/>
<evidence type="ECO:0000313" key="7">
    <source>
        <dbReference type="Proteomes" id="UP001218218"/>
    </source>
</evidence>
<dbReference type="PANTHER" id="PTHR46481">
    <property type="entry name" value="ZINC FINGER BED DOMAIN-CONTAINING PROTEIN 4"/>
    <property type="match status" value="1"/>
</dbReference>
<evidence type="ECO:0000256" key="3">
    <source>
        <dbReference type="ARBA" id="ARBA00022771"/>
    </source>
</evidence>
<name>A0AAD6YY05_9AGAR</name>
<keyword evidence="2" id="KW-0479">Metal-binding</keyword>
<reference evidence="6" key="1">
    <citation type="submission" date="2023-03" db="EMBL/GenBank/DDBJ databases">
        <title>Massive genome expansion in bonnet fungi (Mycena s.s.) driven by repeated elements and novel gene families across ecological guilds.</title>
        <authorList>
            <consortium name="Lawrence Berkeley National Laboratory"/>
            <person name="Harder C.B."/>
            <person name="Miyauchi S."/>
            <person name="Viragh M."/>
            <person name="Kuo A."/>
            <person name="Thoen E."/>
            <person name="Andreopoulos B."/>
            <person name="Lu D."/>
            <person name="Skrede I."/>
            <person name="Drula E."/>
            <person name="Henrissat B."/>
            <person name="Morin E."/>
            <person name="Kohler A."/>
            <person name="Barry K."/>
            <person name="LaButti K."/>
            <person name="Morin E."/>
            <person name="Salamov A."/>
            <person name="Lipzen A."/>
            <person name="Mereny Z."/>
            <person name="Hegedus B."/>
            <person name="Baldrian P."/>
            <person name="Stursova M."/>
            <person name="Weitz H."/>
            <person name="Taylor A."/>
            <person name="Grigoriev I.V."/>
            <person name="Nagy L.G."/>
            <person name="Martin F."/>
            <person name="Kauserud H."/>
        </authorList>
    </citation>
    <scope>NUCLEOTIDE SEQUENCE</scope>
    <source>
        <strain evidence="6">CBHHK002</strain>
    </source>
</reference>
<dbReference type="GO" id="GO:0008270">
    <property type="term" value="F:zinc ion binding"/>
    <property type="evidence" value="ECO:0007669"/>
    <property type="project" value="UniProtKB-KW"/>
</dbReference>
<evidence type="ECO:0000256" key="2">
    <source>
        <dbReference type="ARBA" id="ARBA00022723"/>
    </source>
</evidence>
<comment type="caution">
    <text evidence="6">The sequence shown here is derived from an EMBL/GenBank/DDBJ whole genome shotgun (WGS) entry which is preliminary data.</text>
</comment>
<dbReference type="Proteomes" id="UP001218218">
    <property type="component" value="Unassembled WGS sequence"/>
</dbReference>
<accession>A0AAD6YY05</accession>
<organism evidence="6 7">
    <name type="scientific">Mycena albidolilacea</name>
    <dbReference type="NCBI Taxonomy" id="1033008"/>
    <lineage>
        <taxon>Eukaryota</taxon>
        <taxon>Fungi</taxon>
        <taxon>Dikarya</taxon>
        <taxon>Basidiomycota</taxon>
        <taxon>Agaricomycotina</taxon>
        <taxon>Agaricomycetes</taxon>
        <taxon>Agaricomycetidae</taxon>
        <taxon>Agaricales</taxon>
        <taxon>Marasmiineae</taxon>
        <taxon>Mycenaceae</taxon>
        <taxon>Mycena</taxon>
    </lineage>
</organism>
<sequence length="203" mass="23207">PQRRRQWEAVVRALEPDRSTAAIMLILDVKTRWSSTHQMLRRALSYRDSVNMYVRKDCAVGGSGALRNYIMDDDDWKAIELVASRLKIFRHATVQMSRTKKPMLSTTHAVFRGLQAELKDTIANLPVEIDLSLHGSLVHAHWKLNEYFYKFDQSEYCSWACRTCLLAKLGIGYIRQGGVSYVCSLFLGMVSIASYRGDVSVLR</sequence>
<evidence type="ECO:0000313" key="6">
    <source>
        <dbReference type="EMBL" id="KAJ7301009.1"/>
    </source>
</evidence>
<dbReference type="InterPro" id="IPR052035">
    <property type="entry name" value="ZnF_BED_domain_contain"/>
</dbReference>
<dbReference type="InterPro" id="IPR012337">
    <property type="entry name" value="RNaseH-like_sf"/>
</dbReference>
<evidence type="ECO:0000256" key="4">
    <source>
        <dbReference type="ARBA" id="ARBA00022833"/>
    </source>
</evidence>
<comment type="subcellular location">
    <subcellularLocation>
        <location evidence="1">Nucleus</location>
    </subcellularLocation>
</comment>
<evidence type="ECO:0000256" key="5">
    <source>
        <dbReference type="ARBA" id="ARBA00023242"/>
    </source>
</evidence>
<keyword evidence="7" id="KW-1185">Reference proteome</keyword>
<dbReference type="EMBL" id="JARIHO010000146">
    <property type="protein sequence ID" value="KAJ7301009.1"/>
    <property type="molecule type" value="Genomic_DNA"/>
</dbReference>
<keyword evidence="5" id="KW-0539">Nucleus</keyword>
<dbReference type="PANTHER" id="PTHR46481:SF10">
    <property type="entry name" value="ZINC FINGER BED DOMAIN-CONTAINING PROTEIN 39"/>
    <property type="match status" value="1"/>
</dbReference>
<feature type="non-terminal residue" evidence="6">
    <location>
        <position position="1"/>
    </location>
</feature>
<evidence type="ECO:0000256" key="1">
    <source>
        <dbReference type="ARBA" id="ARBA00004123"/>
    </source>
</evidence>
<dbReference type="GO" id="GO:0005634">
    <property type="term" value="C:nucleus"/>
    <property type="evidence" value="ECO:0007669"/>
    <property type="project" value="UniProtKB-SubCell"/>
</dbReference>
<gene>
    <name evidence="6" type="ORF">DFH08DRAFT_724736</name>
</gene>
<protein>
    <submittedName>
        <fullName evidence="6">Uncharacterized protein</fullName>
    </submittedName>
</protein>